<evidence type="ECO:0000256" key="2">
    <source>
        <dbReference type="ARBA" id="ARBA00022723"/>
    </source>
</evidence>
<feature type="domain" description="Peptidase M48" evidence="9">
    <location>
        <begin position="93"/>
        <end position="253"/>
    </location>
</feature>
<gene>
    <name evidence="10" type="ORF">GGR46_000647</name>
</gene>
<dbReference type="InterPro" id="IPR001915">
    <property type="entry name" value="Peptidase_M48"/>
</dbReference>
<dbReference type="Pfam" id="PF01435">
    <property type="entry name" value="Peptidase_M48"/>
    <property type="match status" value="1"/>
</dbReference>
<keyword evidence="7" id="KW-0472">Membrane</keyword>
<evidence type="ECO:0000256" key="7">
    <source>
        <dbReference type="SAM" id="Phobius"/>
    </source>
</evidence>
<evidence type="ECO:0000313" key="10">
    <source>
        <dbReference type="EMBL" id="MBB4097114.1"/>
    </source>
</evidence>
<comment type="similarity">
    <text evidence="6">Belongs to the peptidase M48 family.</text>
</comment>
<keyword evidence="1 6" id="KW-0645">Protease</keyword>
<evidence type="ECO:0000256" key="1">
    <source>
        <dbReference type="ARBA" id="ARBA00022670"/>
    </source>
</evidence>
<comment type="caution">
    <text evidence="10">The sequence shown here is derived from an EMBL/GenBank/DDBJ whole genome shotgun (WGS) entry which is preliminary data.</text>
</comment>
<keyword evidence="8" id="KW-0732">Signal</keyword>
<dbReference type="GO" id="GO:0004222">
    <property type="term" value="F:metalloendopeptidase activity"/>
    <property type="evidence" value="ECO:0007669"/>
    <property type="project" value="InterPro"/>
</dbReference>
<dbReference type="SUPFAM" id="SSF48452">
    <property type="entry name" value="TPR-like"/>
    <property type="match status" value="1"/>
</dbReference>
<evidence type="ECO:0000256" key="6">
    <source>
        <dbReference type="RuleBase" id="RU003983"/>
    </source>
</evidence>
<dbReference type="Gene3D" id="1.25.40.10">
    <property type="entry name" value="Tetratricopeptide repeat domain"/>
    <property type="match status" value="1"/>
</dbReference>
<keyword evidence="2" id="KW-0479">Metal-binding</keyword>
<dbReference type="EMBL" id="JACIEH010000001">
    <property type="protein sequence ID" value="MBB4097114.1"/>
    <property type="molecule type" value="Genomic_DNA"/>
</dbReference>
<dbReference type="InterPro" id="IPR011990">
    <property type="entry name" value="TPR-like_helical_dom_sf"/>
</dbReference>
<evidence type="ECO:0000256" key="4">
    <source>
        <dbReference type="ARBA" id="ARBA00022833"/>
    </source>
</evidence>
<dbReference type="Proteomes" id="UP000557392">
    <property type="component" value="Unassembled WGS sequence"/>
</dbReference>
<dbReference type="AlphaFoldDB" id="A0A7W6NUJ4"/>
<dbReference type="PANTHER" id="PTHR22726:SF1">
    <property type="entry name" value="METALLOENDOPEPTIDASE OMA1, MITOCHONDRIAL"/>
    <property type="match status" value="1"/>
</dbReference>
<protein>
    <submittedName>
        <fullName evidence="10">Zn-dependent protease with chaperone function</fullName>
    </submittedName>
</protein>
<organism evidence="10 11">
    <name type="scientific">Sphingomonas kyeonggiensis</name>
    <dbReference type="NCBI Taxonomy" id="1268553"/>
    <lineage>
        <taxon>Bacteria</taxon>
        <taxon>Pseudomonadati</taxon>
        <taxon>Pseudomonadota</taxon>
        <taxon>Alphaproteobacteria</taxon>
        <taxon>Sphingomonadales</taxon>
        <taxon>Sphingomonadaceae</taxon>
        <taxon>Sphingomonas</taxon>
    </lineage>
</organism>
<keyword evidence="3 6" id="KW-0378">Hydrolase</keyword>
<dbReference type="GO" id="GO:0046872">
    <property type="term" value="F:metal ion binding"/>
    <property type="evidence" value="ECO:0007669"/>
    <property type="project" value="UniProtKB-KW"/>
</dbReference>
<feature type="transmembrane region" description="Helical" evidence="7">
    <location>
        <begin position="156"/>
        <end position="179"/>
    </location>
</feature>
<name>A0A7W6NUJ4_9SPHN</name>
<evidence type="ECO:0000256" key="5">
    <source>
        <dbReference type="ARBA" id="ARBA00023049"/>
    </source>
</evidence>
<proteinExistence type="inferred from homology"/>
<evidence type="ECO:0000256" key="3">
    <source>
        <dbReference type="ARBA" id="ARBA00022801"/>
    </source>
</evidence>
<reference evidence="10 11" key="1">
    <citation type="submission" date="2020-08" db="EMBL/GenBank/DDBJ databases">
        <title>Genomic Encyclopedia of Type Strains, Phase IV (KMG-IV): sequencing the most valuable type-strain genomes for metagenomic binning, comparative biology and taxonomic classification.</title>
        <authorList>
            <person name="Goeker M."/>
        </authorList>
    </citation>
    <scope>NUCLEOTIDE SEQUENCE [LARGE SCALE GENOMIC DNA]</scope>
    <source>
        <strain evidence="10 11">DSM 101806</strain>
    </source>
</reference>
<dbReference type="GO" id="GO:0016020">
    <property type="term" value="C:membrane"/>
    <property type="evidence" value="ECO:0007669"/>
    <property type="project" value="TreeGrafter"/>
</dbReference>
<keyword evidence="7" id="KW-0812">Transmembrane</keyword>
<evidence type="ECO:0000313" key="11">
    <source>
        <dbReference type="Proteomes" id="UP000557392"/>
    </source>
</evidence>
<keyword evidence="7" id="KW-1133">Transmembrane helix</keyword>
<dbReference type="PANTHER" id="PTHR22726">
    <property type="entry name" value="METALLOENDOPEPTIDASE OMA1"/>
    <property type="match status" value="1"/>
</dbReference>
<dbReference type="InterPro" id="IPR051156">
    <property type="entry name" value="Mito/Outer_Membr_Metalloprot"/>
</dbReference>
<dbReference type="Gene3D" id="3.30.2010.10">
    <property type="entry name" value="Metalloproteases ('zincins'), catalytic domain"/>
    <property type="match status" value="1"/>
</dbReference>
<evidence type="ECO:0000256" key="8">
    <source>
        <dbReference type="SAM" id="SignalP"/>
    </source>
</evidence>
<keyword evidence="11" id="KW-1185">Reference proteome</keyword>
<evidence type="ECO:0000259" key="9">
    <source>
        <dbReference type="Pfam" id="PF01435"/>
    </source>
</evidence>
<sequence length="393" mass="43135">MMSPRGRCPALLAAASLVLSPIAAQAQQAQVKPIPAAYQPESAEERGLWMEMDEAERALKTSRFVVRDPALNAYVRGVLCREVGEDRCAAVRIYIIRTPHFNATMMPNGALQLWTGTLLRLRNEAQLAAVLGHEFAHFEKKHSLQNFRNFRGKTDAMAWLSFFGLLGALANIGILGSIFSFGQDMEREADVTSLDYMRSGGYTPGAASAVWSQVIAEGDATALARQQKKRRHQGGGFLDSHPATADRMAYLGELARKAPVGAAGPGIEGVEPYRMAMTDWWASLIDDQVKLNDFGGTEFLLGRLAEHGWTSELLYARGELYRTRAGTGDFEKSVDFYRGALATERPVAEAWRGLGLSLLRTSGAEEGRQALRHYLEIRPQAPDKSMITMLAGG</sequence>
<dbReference type="GO" id="GO:0051603">
    <property type="term" value="P:proteolysis involved in protein catabolic process"/>
    <property type="evidence" value="ECO:0007669"/>
    <property type="project" value="TreeGrafter"/>
</dbReference>
<comment type="cofactor">
    <cofactor evidence="6">
        <name>Zn(2+)</name>
        <dbReference type="ChEBI" id="CHEBI:29105"/>
    </cofactor>
    <text evidence="6">Binds 1 zinc ion per subunit.</text>
</comment>
<dbReference type="CDD" id="cd07324">
    <property type="entry name" value="M48C_Oma1-like"/>
    <property type="match status" value="1"/>
</dbReference>
<keyword evidence="4 6" id="KW-0862">Zinc</keyword>
<feature type="signal peptide" evidence="8">
    <location>
        <begin position="1"/>
        <end position="26"/>
    </location>
</feature>
<keyword evidence="5 6" id="KW-0482">Metalloprotease</keyword>
<feature type="chain" id="PRO_5031060202" evidence="8">
    <location>
        <begin position="27"/>
        <end position="393"/>
    </location>
</feature>
<accession>A0A7W6NUJ4</accession>